<keyword evidence="8" id="KW-1185">Reference proteome</keyword>
<comment type="subcellular location">
    <subcellularLocation>
        <location evidence="1">Membrane</location>
        <topology evidence="1">Multi-pass membrane protein</topology>
    </subcellularLocation>
</comment>
<keyword evidence="4 6" id="KW-0472">Membrane</keyword>
<dbReference type="AlphaFoldDB" id="A0AAX4PBR6"/>
<sequence>MAGQAQRRRGLGVHGEDTALHRRSASDVSTTSGRNAEGTFSDVWRTIKGSSGGVTNKLQPSGSNPSLHKGHTRTFSNLSVDTFYESFMCADSLHRKRGFWLAYFCSMLTTWLLLCTFTDPGLALTWLNIVHALCTFPAFHVFKIQRFDKQNIYDGEAEPQTYWEQIDNGKQWTKTRKALLVAPVVLYLLATNSTDFERQPLLINLLAMLASVVPKLRAQ</sequence>
<feature type="compositionally biased region" description="Basic residues" evidence="5">
    <location>
        <begin position="1"/>
        <end position="11"/>
    </location>
</feature>
<protein>
    <submittedName>
        <fullName evidence="7">ORMDL domain-containing protein</fullName>
    </submittedName>
</protein>
<feature type="transmembrane region" description="Helical" evidence="6">
    <location>
        <begin position="98"/>
        <end position="117"/>
    </location>
</feature>
<accession>A0AAX4PBR6</accession>
<evidence type="ECO:0000256" key="5">
    <source>
        <dbReference type="SAM" id="MobiDB-lite"/>
    </source>
</evidence>
<dbReference type="PANTHER" id="PTHR12665">
    <property type="entry name" value="ORMDL PROTEINS"/>
    <property type="match status" value="1"/>
</dbReference>
<evidence type="ECO:0000256" key="2">
    <source>
        <dbReference type="ARBA" id="ARBA00022692"/>
    </source>
</evidence>
<evidence type="ECO:0000313" key="8">
    <source>
        <dbReference type="Proteomes" id="UP001472866"/>
    </source>
</evidence>
<evidence type="ECO:0000256" key="6">
    <source>
        <dbReference type="SAM" id="Phobius"/>
    </source>
</evidence>
<proteinExistence type="predicted"/>
<feature type="transmembrane region" description="Helical" evidence="6">
    <location>
        <begin position="123"/>
        <end position="142"/>
    </location>
</feature>
<evidence type="ECO:0000256" key="3">
    <source>
        <dbReference type="ARBA" id="ARBA00022989"/>
    </source>
</evidence>
<dbReference type="InterPro" id="IPR007203">
    <property type="entry name" value="ORMDL"/>
</dbReference>
<feature type="region of interest" description="Disordered" evidence="5">
    <location>
        <begin position="51"/>
        <end position="70"/>
    </location>
</feature>
<name>A0AAX4PBR6_9CHLO</name>
<dbReference type="EMBL" id="CP151506">
    <property type="protein sequence ID" value="WZN63005.1"/>
    <property type="molecule type" value="Genomic_DNA"/>
</dbReference>
<keyword evidence="2 6" id="KW-0812">Transmembrane</keyword>
<feature type="region of interest" description="Disordered" evidence="5">
    <location>
        <begin position="1"/>
        <end position="36"/>
    </location>
</feature>
<feature type="compositionally biased region" description="Polar residues" evidence="5">
    <location>
        <begin position="53"/>
        <end position="66"/>
    </location>
</feature>
<organism evidence="7 8">
    <name type="scientific">Chloropicon roscoffensis</name>
    <dbReference type="NCBI Taxonomy" id="1461544"/>
    <lineage>
        <taxon>Eukaryota</taxon>
        <taxon>Viridiplantae</taxon>
        <taxon>Chlorophyta</taxon>
        <taxon>Chloropicophyceae</taxon>
        <taxon>Chloropicales</taxon>
        <taxon>Chloropicaceae</taxon>
        <taxon>Chloropicon</taxon>
    </lineage>
</organism>
<evidence type="ECO:0000256" key="1">
    <source>
        <dbReference type="ARBA" id="ARBA00004141"/>
    </source>
</evidence>
<dbReference type="Proteomes" id="UP001472866">
    <property type="component" value="Chromosome 06"/>
</dbReference>
<keyword evidence="3 6" id="KW-1133">Transmembrane helix</keyword>
<evidence type="ECO:0000256" key="4">
    <source>
        <dbReference type="ARBA" id="ARBA00023136"/>
    </source>
</evidence>
<dbReference type="Pfam" id="PF04061">
    <property type="entry name" value="ORMDL"/>
    <property type="match status" value="1"/>
</dbReference>
<evidence type="ECO:0000313" key="7">
    <source>
        <dbReference type="EMBL" id="WZN63005.1"/>
    </source>
</evidence>
<dbReference type="GO" id="GO:0005789">
    <property type="term" value="C:endoplasmic reticulum membrane"/>
    <property type="evidence" value="ECO:0007669"/>
    <property type="project" value="InterPro"/>
</dbReference>
<reference evidence="7 8" key="1">
    <citation type="submission" date="2024-03" db="EMBL/GenBank/DDBJ databases">
        <title>Complete genome sequence of the green alga Chloropicon roscoffensis RCC1871.</title>
        <authorList>
            <person name="Lemieux C."/>
            <person name="Pombert J.-F."/>
            <person name="Otis C."/>
            <person name="Turmel M."/>
        </authorList>
    </citation>
    <scope>NUCLEOTIDE SEQUENCE [LARGE SCALE GENOMIC DNA]</scope>
    <source>
        <strain evidence="7 8">RCC1871</strain>
    </source>
</reference>
<gene>
    <name evidence="7" type="ORF">HKI87_06g45500</name>
</gene>